<dbReference type="InterPro" id="IPR033138">
    <property type="entry name" value="Cu_oxidase_CS"/>
</dbReference>
<dbReference type="FunFam" id="2.60.40.420:FF:000045">
    <property type="entry name" value="Laccase 2"/>
    <property type="match status" value="1"/>
</dbReference>
<accession>A0A6B2L279</accession>
<keyword evidence="3" id="KW-0560">Oxidoreductase</keyword>
<feature type="domain" description="Plastocyanin-like" evidence="6">
    <location>
        <begin position="9"/>
        <end position="114"/>
    </location>
</feature>
<name>A0A6B2L279_9EUKA</name>
<dbReference type="InterPro" id="IPR002355">
    <property type="entry name" value="Cu_oxidase_Cu_BS"/>
</dbReference>
<evidence type="ECO:0000259" key="6">
    <source>
        <dbReference type="Pfam" id="PF07732"/>
    </source>
</evidence>
<dbReference type="PROSITE" id="PS00079">
    <property type="entry name" value="MULTICOPPER_OXIDASE1"/>
    <property type="match status" value="1"/>
</dbReference>
<reference evidence="7" key="1">
    <citation type="journal article" date="2020" name="J. Eukaryot. Microbiol.">
        <title>De novo Sequencing, Assembly and Annotation of the Transcriptome for the Free-Living Testate Amoeba Arcella intermedia.</title>
        <authorList>
            <person name="Ribeiro G.M."/>
            <person name="Porfirio-Sousa A.L."/>
            <person name="Maurer-Alcala X.X."/>
            <person name="Katz L.A."/>
            <person name="Lahr D.J.G."/>
        </authorList>
    </citation>
    <scope>NUCLEOTIDE SEQUENCE</scope>
</reference>
<evidence type="ECO:0000256" key="1">
    <source>
        <dbReference type="ARBA" id="ARBA00010609"/>
    </source>
</evidence>
<comment type="similarity">
    <text evidence="1">Belongs to the multicopper oxidase family.</text>
</comment>
<evidence type="ECO:0008006" key="8">
    <source>
        <dbReference type="Google" id="ProtNLM"/>
    </source>
</evidence>
<dbReference type="SUPFAM" id="SSF49503">
    <property type="entry name" value="Cupredoxins"/>
    <property type="match status" value="3"/>
</dbReference>
<dbReference type="EMBL" id="GIBP01002087">
    <property type="protein sequence ID" value="NDV31056.1"/>
    <property type="molecule type" value="Transcribed_RNA"/>
</dbReference>
<dbReference type="Pfam" id="PF07732">
    <property type="entry name" value="Cu-oxidase_3"/>
    <property type="match status" value="1"/>
</dbReference>
<evidence type="ECO:0000259" key="5">
    <source>
        <dbReference type="Pfam" id="PF07731"/>
    </source>
</evidence>
<dbReference type="AlphaFoldDB" id="A0A6B2L279"/>
<dbReference type="InterPro" id="IPR001117">
    <property type="entry name" value="Cu-oxidase_2nd"/>
</dbReference>
<evidence type="ECO:0000256" key="2">
    <source>
        <dbReference type="ARBA" id="ARBA00022723"/>
    </source>
</evidence>
<dbReference type="Gene3D" id="2.60.40.420">
    <property type="entry name" value="Cupredoxins - blue copper proteins"/>
    <property type="match status" value="3"/>
</dbReference>
<dbReference type="GO" id="GO:0005507">
    <property type="term" value="F:copper ion binding"/>
    <property type="evidence" value="ECO:0007669"/>
    <property type="project" value="InterPro"/>
</dbReference>
<dbReference type="PANTHER" id="PTHR11709">
    <property type="entry name" value="MULTI-COPPER OXIDASE"/>
    <property type="match status" value="1"/>
</dbReference>
<feature type="domain" description="Plastocyanin-like" evidence="4">
    <location>
        <begin position="125"/>
        <end position="251"/>
    </location>
</feature>
<dbReference type="InterPro" id="IPR045087">
    <property type="entry name" value="Cu-oxidase_fam"/>
</dbReference>
<dbReference type="InterPro" id="IPR011707">
    <property type="entry name" value="Cu-oxidase-like_N"/>
</dbReference>
<dbReference type="Pfam" id="PF00394">
    <property type="entry name" value="Cu-oxidase"/>
    <property type="match status" value="1"/>
</dbReference>
<keyword evidence="2" id="KW-0479">Metal-binding</keyword>
<dbReference type="PROSITE" id="PS00080">
    <property type="entry name" value="MULTICOPPER_OXIDASE2"/>
    <property type="match status" value="1"/>
</dbReference>
<evidence type="ECO:0000256" key="3">
    <source>
        <dbReference type="ARBA" id="ARBA00023002"/>
    </source>
</evidence>
<dbReference type="GO" id="GO:0016491">
    <property type="term" value="F:oxidoreductase activity"/>
    <property type="evidence" value="ECO:0007669"/>
    <property type="project" value="UniProtKB-KW"/>
</dbReference>
<organism evidence="7">
    <name type="scientific">Arcella intermedia</name>
    <dbReference type="NCBI Taxonomy" id="1963864"/>
    <lineage>
        <taxon>Eukaryota</taxon>
        <taxon>Amoebozoa</taxon>
        <taxon>Tubulinea</taxon>
        <taxon>Elardia</taxon>
        <taxon>Arcellinida</taxon>
        <taxon>Sphaerothecina</taxon>
        <taxon>Arcellidae</taxon>
        <taxon>Arcella</taxon>
    </lineage>
</organism>
<dbReference type="InterPro" id="IPR011706">
    <property type="entry name" value="Cu-oxidase_C"/>
</dbReference>
<dbReference type="InterPro" id="IPR008972">
    <property type="entry name" value="Cupredoxin"/>
</dbReference>
<evidence type="ECO:0000259" key="4">
    <source>
        <dbReference type="Pfam" id="PF00394"/>
    </source>
</evidence>
<dbReference type="Pfam" id="PF07731">
    <property type="entry name" value="Cu-oxidase_2"/>
    <property type="match status" value="1"/>
</dbReference>
<protein>
    <recommendedName>
        <fullName evidence="8">Laccase</fullName>
    </recommendedName>
</protein>
<sequence>MDLVQACPDTVCRQAIGCNGVFPCPAIYMNLGDTLTVTFTNNLLQPTSVHWHGILQLNSVEMDGAGIITQCEIKPGASFTYTFTPAQSGTYWYHSHSSTQYVDGLRGSLVIFNPANTFVYQYQSLVELYDWYHSPTSVLLPAYLASLTGDEPVPESILLNGVGQFGCTTCPYSQIQVPQNSVIRLRLVNQAAMAIISFSIDGHQLTVIEVDGVEVNPATFDVVRLNAAQRYSVLVTANQPVGTYLMRAEMDPTVFASPPVNPMALGNFVVVAGNVPVSPTPVVTQPLLTPVVLSGNPIIPPTITNPLAIPFIESPTVLSPLVPNPPPPSTTTYPVELTFAPSILHAGANRGFLNGIHFTPPVTPVASFLEYIRANVPLPIGVNSRTFNLNEVVDIYLFNNDPGEHPFHLHGHTFWVIGMGNIDDGPYQGQPLNLVAPVVRDTASVNANSWLVLRIRFNNPGVWAFHCHIDWHLENGLLLVAVVSPRDVRRRLGTPPALQVCP</sequence>
<evidence type="ECO:0000313" key="7">
    <source>
        <dbReference type="EMBL" id="NDV31056.1"/>
    </source>
</evidence>
<feature type="domain" description="Plastocyanin-like" evidence="5">
    <location>
        <begin position="377"/>
        <end position="486"/>
    </location>
</feature>
<dbReference type="PANTHER" id="PTHR11709:SF511">
    <property type="entry name" value="LACCASE"/>
    <property type="match status" value="1"/>
</dbReference>
<proteinExistence type="inferred from homology"/>